<feature type="domain" description="Nephrocystin 3-like N-terminal" evidence="3">
    <location>
        <begin position="230"/>
        <end position="396"/>
    </location>
</feature>
<keyword evidence="5" id="KW-1185">Reference proteome</keyword>
<dbReference type="Gene3D" id="3.40.50.300">
    <property type="entry name" value="P-loop containing nucleotide triphosphate hydrolases"/>
    <property type="match status" value="1"/>
</dbReference>
<dbReference type="GeneID" id="25323214"/>
<dbReference type="InterPro" id="IPR056884">
    <property type="entry name" value="NPHP3-like_N"/>
</dbReference>
<proteinExistence type="predicted"/>
<dbReference type="RefSeq" id="XP_013321733.1">
    <property type="nucleotide sequence ID" value="XM_013466279.1"/>
</dbReference>
<dbReference type="HOGENOM" id="CLU_363300_0_0_1"/>
<name>A0A0D2FLY8_9EURO</name>
<evidence type="ECO:0000313" key="5">
    <source>
        <dbReference type="Proteomes" id="UP000054342"/>
    </source>
</evidence>
<reference evidence="4 5" key="1">
    <citation type="submission" date="2015-01" db="EMBL/GenBank/DDBJ databases">
        <title>The Genome Sequence of Exophiala xenobiotica CBS118157.</title>
        <authorList>
            <consortium name="The Broad Institute Genomics Platform"/>
            <person name="Cuomo C."/>
            <person name="de Hoog S."/>
            <person name="Gorbushina A."/>
            <person name="Stielow B."/>
            <person name="Teixiera M."/>
            <person name="Abouelleil A."/>
            <person name="Chapman S.B."/>
            <person name="Priest M."/>
            <person name="Young S.K."/>
            <person name="Wortman J."/>
            <person name="Nusbaum C."/>
            <person name="Birren B."/>
        </authorList>
    </citation>
    <scope>NUCLEOTIDE SEQUENCE [LARGE SCALE GENOMIC DNA]</scope>
    <source>
        <strain evidence="4 5">CBS 118157</strain>
    </source>
</reference>
<dbReference type="PANTHER" id="PTHR10039">
    <property type="entry name" value="AMELOGENIN"/>
    <property type="match status" value="1"/>
</dbReference>
<dbReference type="PANTHER" id="PTHR10039:SF16">
    <property type="entry name" value="GPI INOSITOL-DEACYLASE"/>
    <property type="match status" value="1"/>
</dbReference>
<dbReference type="SUPFAM" id="SSF52540">
    <property type="entry name" value="P-loop containing nucleoside triphosphate hydrolases"/>
    <property type="match status" value="1"/>
</dbReference>
<evidence type="ECO:0000313" key="4">
    <source>
        <dbReference type="EMBL" id="KIW61149.1"/>
    </source>
</evidence>
<gene>
    <name evidence="4" type="ORF">PV05_01306</name>
</gene>
<dbReference type="Pfam" id="PF06985">
    <property type="entry name" value="HET"/>
    <property type="match status" value="1"/>
</dbReference>
<organism evidence="4 5">
    <name type="scientific">Exophiala xenobiotica</name>
    <dbReference type="NCBI Taxonomy" id="348802"/>
    <lineage>
        <taxon>Eukaryota</taxon>
        <taxon>Fungi</taxon>
        <taxon>Dikarya</taxon>
        <taxon>Ascomycota</taxon>
        <taxon>Pezizomycotina</taxon>
        <taxon>Eurotiomycetes</taxon>
        <taxon>Chaetothyriomycetidae</taxon>
        <taxon>Chaetothyriales</taxon>
        <taxon>Herpotrichiellaceae</taxon>
        <taxon>Exophiala</taxon>
    </lineage>
</organism>
<dbReference type="AlphaFoldDB" id="A0A0D2FLY8"/>
<dbReference type="Pfam" id="PF24883">
    <property type="entry name" value="NPHP3_N"/>
    <property type="match status" value="1"/>
</dbReference>
<evidence type="ECO:0000256" key="1">
    <source>
        <dbReference type="ARBA" id="ARBA00022737"/>
    </source>
</evidence>
<dbReference type="EMBL" id="KN847317">
    <property type="protein sequence ID" value="KIW61149.1"/>
    <property type="molecule type" value="Genomic_DNA"/>
</dbReference>
<sequence>MATFRLIDLSTGVVGVQLQFPFGGSFLDSPGRQALMAVNEQKFAGAVAFCWVDTICIDQQDDADMNQQIPLMGRTFSGAVAVAVILSCDLQTNQMEVDRLVEQLEPAARMQEEEAWAEEGDYWQNGPGRGLTVRGMRGLARLTTTAWATRVWTLQEYILASQVVWVGRDLVSLTIRDNFIGALPGICDTLNIEECLEDEFETYEDEILNWLSPLKFRASHLDIVGQHQVGTSNWVTACDEFDKWYYGDAQLLWLNGAPGTGKTQLFAHLVEHLIADTAGPPDQPVVAYAYCDFRKSESLRPSNILGSIVAQCCTGTRSITDAIRTAFKVSKSPGHHAPASLSLLRESISEVLEHRKLFVLIDGLDESQQATEVGDILHDICSDHAHLNAKVLVTGRKTKSLEQIFGNDLQIQLGDHKKEVREDIQVYINSQLPSDRRLQWLHLEVEEHISETLIQDSNSMHVPLGSTPTGCHLAVALAQSYPTSSEQAPLGSRRHLQQDSLVDTATRWANHENFTKTLPLSPVLHAWTTKLDCAGLWTPLTLGNSLFDLSSSGQIHLAHLSVRDYLLSPDKFGKDGRADYFKFTIKDSHRNLTLKCLTYLLLEDLSDGPAQTADNYMEKLQQFPFLKYASSAWPYHANLVFSEPRTLGNPQTEAPAGSKAISKDDDGILAVILELFSARRRGNFMAWVPSPQREQLQLQMGHLPTPCHTSDHAMAAPPSMPPAYRQHTSTVQIPLNAGASAAKPDFNRVTPLHSAAANGDLVIMRMLPW</sequence>
<accession>A0A0D2FLY8</accession>
<evidence type="ECO:0000259" key="2">
    <source>
        <dbReference type="Pfam" id="PF06985"/>
    </source>
</evidence>
<keyword evidence="1" id="KW-0677">Repeat</keyword>
<feature type="domain" description="Heterokaryon incompatibility" evidence="2">
    <location>
        <begin position="46"/>
        <end position="156"/>
    </location>
</feature>
<evidence type="ECO:0000259" key="3">
    <source>
        <dbReference type="Pfam" id="PF24883"/>
    </source>
</evidence>
<dbReference type="InterPro" id="IPR027417">
    <property type="entry name" value="P-loop_NTPase"/>
</dbReference>
<protein>
    <submittedName>
        <fullName evidence="4">Uncharacterized protein</fullName>
    </submittedName>
</protein>
<dbReference type="Proteomes" id="UP000054342">
    <property type="component" value="Unassembled WGS sequence"/>
</dbReference>
<dbReference type="InterPro" id="IPR010730">
    <property type="entry name" value="HET"/>
</dbReference>
<dbReference type="OrthoDB" id="1577640at2759"/>